<accession>T1HYE5</accession>
<keyword evidence="4" id="KW-1015">Disulfide bond</keyword>
<dbReference type="PROSITE" id="PS01186">
    <property type="entry name" value="EGF_2"/>
    <property type="match status" value="2"/>
</dbReference>
<dbReference type="Pfam" id="PF12662">
    <property type="entry name" value="cEGF"/>
    <property type="match status" value="1"/>
</dbReference>
<keyword evidence="3" id="KW-0677">Repeat</keyword>
<evidence type="ECO:0000256" key="2">
    <source>
        <dbReference type="ARBA" id="ARBA00022729"/>
    </source>
</evidence>
<dbReference type="VEuPathDB" id="VectorBase:RPRC009065"/>
<evidence type="ECO:0000256" key="1">
    <source>
        <dbReference type="ARBA" id="ARBA00022536"/>
    </source>
</evidence>
<evidence type="ECO:0000256" key="3">
    <source>
        <dbReference type="ARBA" id="ARBA00022737"/>
    </source>
</evidence>
<dbReference type="InterPro" id="IPR018097">
    <property type="entry name" value="EGF_Ca-bd_CS"/>
</dbReference>
<keyword evidence="2" id="KW-0732">Signal</keyword>
<dbReference type="Proteomes" id="UP000015103">
    <property type="component" value="Unassembled WGS sequence"/>
</dbReference>
<evidence type="ECO:0000256" key="5">
    <source>
        <dbReference type="SAM" id="MobiDB-lite"/>
    </source>
</evidence>
<feature type="compositionally biased region" description="Basic residues" evidence="5">
    <location>
        <begin position="60"/>
        <end position="85"/>
    </location>
</feature>
<reference evidence="7" key="1">
    <citation type="submission" date="2015-05" db="UniProtKB">
        <authorList>
            <consortium name="EnsemblMetazoa"/>
        </authorList>
    </citation>
    <scope>IDENTIFICATION</scope>
</reference>
<dbReference type="Pfam" id="PF07645">
    <property type="entry name" value="EGF_CA"/>
    <property type="match status" value="1"/>
</dbReference>
<proteinExistence type="predicted"/>
<evidence type="ECO:0000256" key="4">
    <source>
        <dbReference type="ARBA" id="ARBA00023157"/>
    </source>
</evidence>
<dbReference type="InterPro" id="IPR026823">
    <property type="entry name" value="cEGF"/>
</dbReference>
<dbReference type="InParanoid" id="T1HYE5"/>
<dbReference type="InterPro" id="IPR000742">
    <property type="entry name" value="EGF"/>
</dbReference>
<evidence type="ECO:0000259" key="6">
    <source>
        <dbReference type="PROSITE" id="PS01186"/>
    </source>
</evidence>
<dbReference type="FunFam" id="2.10.25.10:FF:000119">
    <property type="entry name" value="vitamin K-dependent protein S"/>
    <property type="match status" value="1"/>
</dbReference>
<feature type="compositionally biased region" description="Polar residues" evidence="5">
    <location>
        <begin position="105"/>
        <end position="114"/>
    </location>
</feature>
<dbReference type="SMART" id="SM00181">
    <property type="entry name" value="EGF"/>
    <property type="match status" value="3"/>
</dbReference>
<dbReference type="HOGENOM" id="CLU_459533_0_0_1"/>
<dbReference type="PROSITE" id="PS01187">
    <property type="entry name" value="EGF_CA"/>
    <property type="match status" value="1"/>
</dbReference>
<dbReference type="AlphaFoldDB" id="T1HYE5"/>
<evidence type="ECO:0000313" key="7">
    <source>
        <dbReference type="EnsemblMetazoa" id="RPRC009065-PA"/>
    </source>
</evidence>
<feature type="compositionally biased region" description="Basic and acidic residues" evidence="5">
    <location>
        <begin position="115"/>
        <end position="138"/>
    </location>
</feature>
<feature type="domain" description="EGF-like" evidence="6">
    <location>
        <begin position="316"/>
        <end position="331"/>
    </location>
</feature>
<dbReference type="GO" id="GO:0005509">
    <property type="term" value="F:calcium ion binding"/>
    <property type="evidence" value="ECO:0007669"/>
    <property type="project" value="InterPro"/>
</dbReference>
<dbReference type="EMBL" id="ACPB03000248">
    <property type="status" value="NOT_ANNOTATED_CDS"/>
    <property type="molecule type" value="Genomic_DNA"/>
</dbReference>
<dbReference type="CDD" id="cd00054">
    <property type="entry name" value="EGF_CA"/>
    <property type="match status" value="2"/>
</dbReference>
<dbReference type="SMART" id="SM00179">
    <property type="entry name" value="EGF_CA"/>
    <property type="match status" value="4"/>
</dbReference>
<dbReference type="STRING" id="13249.T1HYE5"/>
<dbReference type="Pfam" id="PF14670">
    <property type="entry name" value="FXa_inhibition"/>
    <property type="match status" value="1"/>
</dbReference>
<keyword evidence="1" id="KW-0245">EGF-like domain</keyword>
<dbReference type="Gene3D" id="2.10.25.10">
    <property type="entry name" value="Laminin"/>
    <property type="match status" value="3"/>
</dbReference>
<dbReference type="InterPro" id="IPR049883">
    <property type="entry name" value="NOTCH1_EGF-like"/>
</dbReference>
<dbReference type="PANTHER" id="PTHR24034:SF209">
    <property type="entry name" value="EGF-LIKE DOMAIN-CONTAINING PROTEIN"/>
    <property type="match status" value="1"/>
</dbReference>
<name>T1HYE5_RHOPR</name>
<dbReference type="SUPFAM" id="SSF57196">
    <property type="entry name" value="EGF/Laminin"/>
    <property type="match status" value="3"/>
</dbReference>
<dbReference type="EnsemblMetazoa" id="RPRC009065-RA">
    <property type="protein sequence ID" value="RPRC009065-PA"/>
    <property type="gene ID" value="RPRC009065"/>
</dbReference>
<feature type="domain" description="EGF-like" evidence="6">
    <location>
        <begin position="232"/>
        <end position="247"/>
    </location>
</feature>
<dbReference type="InterPro" id="IPR001881">
    <property type="entry name" value="EGF-like_Ca-bd_dom"/>
</dbReference>
<organism evidence="7 8">
    <name type="scientific">Rhodnius prolixus</name>
    <name type="common">Triatomid bug</name>
    <dbReference type="NCBI Taxonomy" id="13249"/>
    <lineage>
        <taxon>Eukaryota</taxon>
        <taxon>Metazoa</taxon>
        <taxon>Ecdysozoa</taxon>
        <taxon>Arthropoda</taxon>
        <taxon>Hexapoda</taxon>
        <taxon>Insecta</taxon>
        <taxon>Pterygota</taxon>
        <taxon>Neoptera</taxon>
        <taxon>Paraneoptera</taxon>
        <taxon>Hemiptera</taxon>
        <taxon>Heteroptera</taxon>
        <taxon>Panheteroptera</taxon>
        <taxon>Cimicomorpha</taxon>
        <taxon>Reduviidae</taxon>
        <taxon>Triatominae</taxon>
        <taxon>Rhodnius</taxon>
    </lineage>
</organism>
<dbReference type="eggNOG" id="KOG1217">
    <property type="taxonomic scope" value="Eukaryota"/>
</dbReference>
<evidence type="ECO:0000313" key="8">
    <source>
        <dbReference type="Proteomes" id="UP000015103"/>
    </source>
</evidence>
<keyword evidence="8" id="KW-1185">Reference proteome</keyword>
<dbReference type="PANTHER" id="PTHR24034">
    <property type="entry name" value="EGF-LIKE DOMAIN-CONTAINING PROTEIN"/>
    <property type="match status" value="1"/>
</dbReference>
<dbReference type="InterPro" id="IPR050751">
    <property type="entry name" value="ECM_structural_protein"/>
</dbReference>
<protein>
    <recommendedName>
        <fullName evidence="6">EGF-like domain-containing protein</fullName>
    </recommendedName>
</protein>
<feature type="region of interest" description="Disordered" evidence="5">
    <location>
        <begin position="60"/>
        <end position="138"/>
    </location>
</feature>
<sequence>MDSSHITLLFYFLLSANRTKIENKKKKINKGGIRWRTILRNSSNASYQGRINLLSKANMKNKRLKRKRDSKKTKRKRQKLKKEKKIKNEMLENNLTTSKEHKTSGFPQRPTSDFVTKKEQHSATHATLAEEPKKQDSAVRKYEAQSNVESLKHYSIGKSSPLIYELHDEANKRHRNKQHLEIIDKYDQHMSSFRSKWKEYAQRNFTSDLNECLLNNGGCEGLCINTPGSHRCHCPQGFRLDLTRKLCLDINECAARNGHGPCQGECMNTWGSFRCDCQNVKGTRLSDDKKSCIVIDACSTHNCSHVCINTRLGPYCSCPLGFVLGDDWVTCVDIDECQHEDLLGKCDEKKCENTLGSFKFESSNTAILNCGIKKYHILALWPTVAVLAASGAYYANWLVLHLLTENLNAVILVVHNTVSKLFFKWNIGRDKRLSKMNLIVTSIDTFEEEGSPEEGDLWNWNYCTGVQINYVPCVTLNLRRAIRLSGNMFSLEPIDKPTLTCCEVVSIVNGFIRIFWTLQLMLCLHGNYQRLISNFRNQCPVTAIPKFIEEYIFLIYLMKLTKSIASLLYSTDSAYWRVLLPTRHCTVATVKNCM</sequence>